<sequence>MAATATTRIPNAPEHFQRASANGWQTISANEAQRPLEGAELAVNYSEYFNQGDFQLTFAFPFRTSLDAAVLERRFPAAIWLTRTLLPELGTSTVATQSSASTSDHVDLDHATFRAITSLDHALDWLDQSAFVIHDAQSFQEVCERTSNERIEPAGQHFRAYLVLDPKSGPSAFVLNVSHVLNGHRLLHQAQNVLQSLLHPSFDQVLPSDSRVGSGDTARHQIELVKAVFQPEDLRHVLPRLPQSLPHAYKSRFQPSAEHFNIGSQKLAERLENDAKPTIGIPGFNQVLTQDRHSDRPMINLRRSFSKEEQERFRIQCKRNKATISSYVYAAVVKAIEQLTTTVEASGNGKTTQGAHLTFPAHASRWLPEETAKQSRSVVTMAIAPASVYLTPEEVSPSDANVQAGSSQNAQVQDTFRLARILGIKQNEYLNSPHILASLDTLGQAGAQGVRSNAQALAAGNAAPSSASSFSTPTLTSQGILDLAKDYPMPSTDMSSSSTSHWLQLTDAVQYGRATSPSVCFSLYSFDGKLHLMVHFDERRFDPAVVTSVLDRVCTLIEPCCHPALL</sequence>
<evidence type="ECO:0008006" key="3">
    <source>
        <dbReference type="Google" id="ProtNLM"/>
    </source>
</evidence>
<dbReference type="RefSeq" id="XP_029741345.1">
    <property type="nucleotide sequence ID" value="XM_029882490.1"/>
</dbReference>
<organism evidence="1 2">
    <name type="scientific">Sporisorium graminicola</name>
    <dbReference type="NCBI Taxonomy" id="280036"/>
    <lineage>
        <taxon>Eukaryota</taxon>
        <taxon>Fungi</taxon>
        <taxon>Dikarya</taxon>
        <taxon>Basidiomycota</taxon>
        <taxon>Ustilaginomycotina</taxon>
        <taxon>Ustilaginomycetes</taxon>
        <taxon>Ustilaginales</taxon>
        <taxon>Ustilaginaceae</taxon>
        <taxon>Sporisorium</taxon>
    </lineage>
</organism>
<dbReference type="Gene3D" id="3.30.559.30">
    <property type="entry name" value="Nonribosomal peptide synthetase, condensation domain"/>
    <property type="match status" value="1"/>
</dbReference>
<dbReference type="AlphaFoldDB" id="A0A4U7KXR4"/>
<accession>A0A4U7KXR4</accession>
<protein>
    <recommendedName>
        <fullName evidence="3">Condensation domain-containing protein</fullName>
    </recommendedName>
</protein>
<proteinExistence type="predicted"/>
<name>A0A4U7KXR4_9BASI</name>
<gene>
    <name evidence="1" type="ORF">EX895_001891</name>
</gene>
<dbReference type="EMBL" id="SRRM01000005">
    <property type="protein sequence ID" value="TKY89360.1"/>
    <property type="molecule type" value="Genomic_DNA"/>
</dbReference>
<evidence type="ECO:0000313" key="2">
    <source>
        <dbReference type="Proteomes" id="UP000306050"/>
    </source>
</evidence>
<dbReference type="GeneID" id="40724786"/>
<dbReference type="Gene3D" id="3.30.559.10">
    <property type="entry name" value="Chloramphenicol acetyltransferase-like domain"/>
    <property type="match status" value="1"/>
</dbReference>
<dbReference type="OrthoDB" id="3365682at2759"/>
<comment type="caution">
    <text evidence="1">The sequence shown here is derived from an EMBL/GenBank/DDBJ whole genome shotgun (WGS) entry which is preliminary data.</text>
</comment>
<dbReference type="PANTHER" id="PTHR42034:SF3">
    <property type="entry name" value="ACYL-COA-DEPENDENT ACYLTRANSFERASE MAC2"/>
    <property type="match status" value="1"/>
</dbReference>
<dbReference type="PANTHER" id="PTHR42034">
    <property type="entry name" value="CHROMOSOME 7, WHOLE GENOME SHOTGUN SEQUENCE-RELATED"/>
    <property type="match status" value="1"/>
</dbReference>
<dbReference type="KEGG" id="sgra:EX895_001891"/>
<reference evidence="1 2" key="1">
    <citation type="submission" date="2019-05" db="EMBL/GenBank/DDBJ databases">
        <title>Sporisorium graminicola CBS 10092 draft sequencing and annotation.</title>
        <authorList>
            <person name="Solano-Gonzalez S."/>
            <person name="Caddick M.X."/>
            <person name="Darby A."/>
        </authorList>
    </citation>
    <scope>NUCLEOTIDE SEQUENCE [LARGE SCALE GENOMIC DNA]</scope>
    <source>
        <strain evidence="1 2">CBS 10092</strain>
    </source>
</reference>
<evidence type="ECO:0000313" key="1">
    <source>
        <dbReference type="EMBL" id="TKY89360.1"/>
    </source>
</evidence>
<keyword evidence="2" id="KW-1185">Reference proteome</keyword>
<dbReference type="InterPro" id="IPR023213">
    <property type="entry name" value="CAT-like_dom_sf"/>
</dbReference>
<dbReference type="Proteomes" id="UP000306050">
    <property type="component" value="Chromosome SGRAM_12"/>
</dbReference>